<reference evidence="2 3" key="1">
    <citation type="journal article" date="2023" name="Plants (Basel)">
        <title>Bridging the Gap: Combining Genomics and Transcriptomics Approaches to Understand Stylosanthes scabra, an Orphan Legume from the Brazilian Caatinga.</title>
        <authorList>
            <person name="Ferreira-Neto J.R.C."/>
            <person name="da Silva M.D."/>
            <person name="Binneck E."/>
            <person name="de Melo N.F."/>
            <person name="da Silva R.H."/>
            <person name="de Melo A.L.T.M."/>
            <person name="Pandolfi V."/>
            <person name="Bustamante F.O."/>
            <person name="Brasileiro-Vidal A.C."/>
            <person name="Benko-Iseppon A.M."/>
        </authorList>
    </citation>
    <scope>NUCLEOTIDE SEQUENCE [LARGE SCALE GENOMIC DNA]</scope>
    <source>
        <tissue evidence="2">Leaves</tissue>
    </source>
</reference>
<evidence type="ECO:0000256" key="1">
    <source>
        <dbReference type="SAM" id="MobiDB-lite"/>
    </source>
</evidence>
<feature type="compositionally biased region" description="Polar residues" evidence="1">
    <location>
        <begin position="1"/>
        <end position="23"/>
    </location>
</feature>
<feature type="region of interest" description="Disordered" evidence="1">
    <location>
        <begin position="1"/>
        <end position="26"/>
    </location>
</feature>
<accession>A0ABU6VLC4</accession>
<proteinExistence type="predicted"/>
<dbReference type="Proteomes" id="UP001341840">
    <property type="component" value="Unassembled WGS sequence"/>
</dbReference>
<name>A0ABU6VLC4_9FABA</name>
<evidence type="ECO:0000313" key="3">
    <source>
        <dbReference type="Proteomes" id="UP001341840"/>
    </source>
</evidence>
<gene>
    <name evidence="2" type="ORF">PIB30_057145</name>
</gene>
<protein>
    <submittedName>
        <fullName evidence="2">Uncharacterized protein</fullName>
    </submittedName>
</protein>
<sequence length="117" mass="13473">MNGCESQAQGRSLRSTTRTPNRSRATRVPDWCGWGGGPVLRWSGIESNPNKPFFGCLNYNMSTFFKIWCELFVWANRGKEMIGKEDPTMKTNIGKLNLAWRIGKLETEMRTQKLYMC</sequence>
<keyword evidence="3" id="KW-1185">Reference proteome</keyword>
<dbReference type="EMBL" id="JASCZI010151499">
    <property type="protein sequence ID" value="MED6173210.1"/>
    <property type="molecule type" value="Genomic_DNA"/>
</dbReference>
<evidence type="ECO:0000313" key="2">
    <source>
        <dbReference type="EMBL" id="MED6173210.1"/>
    </source>
</evidence>
<comment type="caution">
    <text evidence="2">The sequence shown here is derived from an EMBL/GenBank/DDBJ whole genome shotgun (WGS) entry which is preliminary data.</text>
</comment>
<organism evidence="2 3">
    <name type="scientific">Stylosanthes scabra</name>
    <dbReference type="NCBI Taxonomy" id="79078"/>
    <lineage>
        <taxon>Eukaryota</taxon>
        <taxon>Viridiplantae</taxon>
        <taxon>Streptophyta</taxon>
        <taxon>Embryophyta</taxon>
        <taxon>Tracheophyta</taxon>
        <taxon>Spermatophyta</taxon>
        <taxon>Magnoliopsida</taxon>
        <taxon>eudicotyledons</taxon>
        <taxon>Gunneridae</taxon>
        <taxon>Pentapetalae</taxon>
        <taxon>rosids</taxon>
        <taxon>fabids</taxon>
        <taxon>Fabales</taxon>
        <taxon>Fabaceae</taxon>
        <taxon>Papilionoideae</taxon>
        <taxon>50 kb inversion clade</taxon>
        <taxon>dalbergioids sensu lato</taxon>
        <taxon>Dalbergieae</taxon>
        <taxon>Pterocarpus clade</taxon>
        <taxon>Stylosanthes</taxon>
    </lineage>
</organism>